<keyword evidence="3 8" id="KW-0813">Transport</keyword>
<dbReference type="RefSeq" id="WP_187786364.1">
    <property type="nucleotide sequence ID" value="NZ_JACTVA010000048.1"/>
</dbReference>
<reference evidence="10 11" key="1">
    <citation type="journal article" date="2013" name="Int. J. Syst. Evol. Microbiol.">
        <title>Roseomonas aerophila sp. nov., isolated from air.</title>
        <authorList>
            <person name="Kim S.J."/>
            <person name="Weon H.Y."/>
            <person name="Ahn J.H."/>
            <person name="Hong S.B."/>
            <person name="Seok S.J."/>
            <person name="Whang K.S."/>
            <person name="Kwon S.W."/>
        </authorList>
    </citation>
    <scope>NUCLEOTIDE SEQUENCE [LARGE SCALE GENOMIC DNA]</scope>
    <source>
        <strain evidence="10 11">NBRC 108923</strain>
    </source>
</reference>
<dbReference type="InterPro" id="IPR000515">
    <property type="entry name" value="MetI-like"/>
</dbReference>
<keyword evidence="6 8" id="KW-1133">Transmembrane helix</keyword>
<keyword evidence="4" id="KW-1003">Cell membrane</keyword>
<dbReference type="CDD" id="cd06261">
    <property type="entry name" value="TM_PBP2"/>
    <property type="match status" value="1"/>
</dbReference>
<dbReference type="InterPro" id="IPR035906">
    <property type="entry name" value="MetI-like_sf"/>
</dbReference>
<evidence type="ECO:0000256" key="4">
    <source>
        <dbReference type="ARBA" id="ARBA00022475"/>
    </source>
</evidence>
<gene>
    <name evidence="10" type="ORF">IBL26_20435</name>
</gene>
<dbReference type="Pfam" id="PF00528">
    <property type="entry name" value="BPD_transp_1"/>
    <property type="match status" value="1"/>
</dbReference>
<feature type="transmembrane region" description="Helical" evidence="8">
    <location>
        <begin position="184"/>
        <end position="202"/>
    </location>
</feature>
<feature type="transmembrane region" description="Helical" evidence="8">
    <location>
        <begin position="53"/>
        <end position="74"/>
    </location>
</feature>
<dbReference type="InterPro" id="IPR010065">
    <property type="entry name" value="AA_ABC_transptr_permease_3TM"/>
</dbReference>
<dbReference type="Gene3D" id="1.10.3720.10">
    <property type="entry name" value="MetI-like"/>
    <property type="match status" value="1"/>
</dbReference>
<protein>
    <submittedName>
        <fullName evidence="10">Amino acid ABC transporter permease</fullName>
    </submittedName>
</protein>
<comment type="caution">
    <text evidence="10">The sequence shown here is derived from an EMBL/GenBank/DDBJ whole genome shotgun (WGS) entry which is preliminary data.</text>
</comment>
<feature type="transmembrane region" description="Helical" evidence="8">
    <location>
        <begin position="12"/>
        <end position="41"/>
    </location>
</feature>
<comment type="similarity">
    <text evidence="2">Belongs to the binding-protein-dependent transport system permease family. HisMQ subfamily.</text>
</comment>
<dbReference type="NCBIfam" id="TIGR01726">
    <property type="entry name" value="HEQRo_perm_3TM"/>
    <property type="match status" value="1"/>
</dbReference>
<keyword evidence="5 8" id="KW-0812">Transmembrane</keyword>
<keyword evidence="7 8" id="KW-0472">Membrane</keyword>
<keyword evidence="11" id="KW-1185">Reference proteome</keyword>
<evidence type="ECO:0000256" key="1">
    <source>
        <dbReference type="ARBA" id="ARBA00004429"/>
    </source>
</evidence>
<evidence type="ECO:0000313" key="10">
    <source>
        <dbReference type="EMBL" id="MBC9209224.1"/>
    </source>
</evidence>
<evidence type="ECO:0000256" key="6">
    <source>
        <dbReference type="ARBA" id="ARBA00022989"/>
    </source>
</evidence>
<proteinExistence type="inferred from homology"/>
<evidence type="ECO:0000256" key="5">
    <source>
        <dbReference type="ARBA" id="ARBA00022692"/>
    </source>
</evidence>
<evidence type="ECO:0000256" key="7">
    <source>
        <dbReference type="ARBA" id="ARBA00023136"/>
    </source>
</evidence>
<feature type="domain" description="ABC transmembrane type-1" evidence="9">
    <location>
        <begin position="17"/>
        <end position="205"/>
    </location>
</feature>
<accession>A0ABR7RRI1</accession>
<dbReference type="PANTHER" id="PTHR30614">
    <property type="entry name" value="MEMBRANE COMPONENT OF AMINO ACID ABC TRANSPORTER"/>
    <property type="match status" value="1"/>
</dbReference>
<sequence>MDIVFNWSYFGYLLYGAMWTLVLSACAFVLGGAAGFLVMLARTAQSRLIRQIALVYVEIIQGTPLLVLLFIAYFGLGVFGIEVPPLVAAAISLMINASAFLGEIWKGCVEAVPRTQREAAECLALTRWQAFVDVILPQAARIATPPTVGFMVQMLKNTSLASVVGFVELTRAAQVINNSTIQPFLVFGIAGTMYFVLCYPLTAWSRSLERTLNVGRR</sequence>
<name>A0ABR7RRI1_9PROT</name>
<evidence type="ECO:0000256" key="2">
    <source>
        <dbReference type="ARBA" id="ARBA00010072"/>
    </source>
</evidence>
<dbReference type="PROSITE" id="PS50928">
    <property type="entry name" value="ABC_TM1"/>
    <property type="match status" value="1"/>
</dbReference>
<dbReference type="PANTHER" id="PTHR30614:SF34">
    <property type="entry name" value="BLR6398 PROTEIN"/>
    <property type="match status" value="1"/>
</dbReference>
<feature type="transmembrane region" description="Helical" evidence="8">
    <location>
        <begin position="86"/>
        <end position="105"/>
    </location>
</feature>
<dbReference type="SUPFAM" id="SSF161098">
    <property type="entry name" value="MetI-like"/>
    <property type="match status" value="1"/>
</dbReference>
<evidence type="ECO:0000256" key="3">
    <source>
        <dbReference type="ARBA" id="ARBA00022448"/>
    </source>
</evidence>
<organism evidence="10 11">
    <name type="scientific">Teichococcus aerophilus</name>
    <dbReference type="NCBI Taxonomy" id="1224513"/>
    <lineage>
        <taxon>Bacteria</taxon>
        <taxon>Pseudomonadati</taxon>
        <taxon>Pseudomonadota</taxon>
        <taxon>Alphaproteobacteria</taxon>
        <taxon>Acetobacterales</taxon>
        <taxon>Roseomonadaceae</taxon>
        <taxon>Roseomonas</taxon>
    </lineage>
</organism>
<comment type="subcellular location">
    <subcellularLocation>
        <location evidence="1">Cell inner membrane</location>
        <topology evidence="1">Multi-pass membrane protein</topology>
    </subcellularLocation>
    <subcellularLocation>
        <location evidence="8">Cell membrane</location>
        <topology evidence="8">Multi-pass membrane protein</topology>
    </subcellularLocation>
</comment>
<dbReference type="EMBL" id="JACTVA010000048">
    <property type="protein sequence ID" value="MBC9209224.1"/>
    <property type="molecule type" value="Genomic_DNA"/>
</dbReference>
<evidence type="ECO:0000259" key="9">
    <source>
        <dbReference type="PROSITE" id="PS50928"/>
    </source>
</evidence>
<evidence type="ECO:0000256" key="8">
    <source>
        <dbReference type="RuleBase" id="RU363032"/>
    </source>
</evidence>
<dbReference type="InterPro" id="IPR043429">
    <property type="entry name" value="ArtM/GltK/GlnP/TcyL/YhdX-like"/>
</dbReference>
<dbReference type="Proteomes" id="UP000626026">
    <property type="component" value="Unassembled WGS sequence"/>
</dbReference>
<evidence type="ECO:0000313" key="11">
    <source>
        <dbReference type="Proteomes" id="UP000626026"/>
    </source>
</evidence>